<dbReference type="GO" id="GO:0016020">
    <property type="term" value="C:membrane"/>
    <property type="evidence" value="ECO:0007669"/>
    <property type="project" value="UniProtKB-SubCell"/>
</dbReference>
<feature type="coiled-coil region" evidence="5">
    <location>
        <begin position="348"/>
        <end position="417"/>
    </location>
</feature>
<evidence type="ECO:0000256" key="1">
    <source>
        <dbReference type="ARBA" id="ARBA00004141"/>
    </source>
</evidence>
<dbReference type="InterPro" id="IPR029095">
    <property type="entry name" value="NarX-like_N"/>
</dbReference>
<dbReference type="AlphaFoldDB" id="A0A2P8R0X8"/>
<keyword evidence="4 6" id="KW-0472">Membrane</keyword>
<evidence type="ECO:0000313" key="9">
    <source>
        <dbReference type="Proteomes" id="UP000240535"/>
    </source>
</evidence>
<organism evidence="8 9">
    <name type="scientific">Campylobacter blaseri</name>
    <dbReference type="NCBI Taxonomy" id="2042961"/>
    <lineage>
        <taxon>Bacteria</taxon>
        <taxon>Pseudomonadati</taxon>
        <taxon>Campylobacterota</taxon>
        <taxon>Epsilonproteobacteria</taxon>
        <taxon>Campylobacterales</taxon>
        <taxon>Campylobacteraceae</taxon>
        <taxon>Campylobacter</taxon>
    </lineage>
</organism>
<dbReference type="Pfam" id="PF13675">
    <property type="entry name" value="PilJ"/>
    <property type="match status" value="1"/>
</dbReference>
<evidence type="ECO:0000256" key="2">
    <source>
        <dbReference type="ARBA" id="ARBA00022692"/>
    </source>
</evidence>
<dbReference type="EMBL" id="PDHH01000003">
    <property type="protein sequence ID" value="PSM52158.1"/>
    <property type="molecule type" value="Genomic_DNA"/>
</dbReference>
<comment type="subcellular location">
    <subcellularLocation>
        <location evidence="1">Membrane</location>
        <topology evidence="1">Multi-pass membrane protein</topology>
    </subcellularLocation>
</comment>
<name>A0A2P8R0X8_9BACT</name>
<evidence type="ECO:0000313" key="8">
    <source>
        <dbReference type="EMBL" id="PSM52158.1"/>
    </source>
</evidence>
<evidence type="ECO:0000256" key="6">
    <source>
        <dbReference type="SAM" id="Phobius"/>
    </source>
</evidence>
<dbReference type="RefSeq" id="WP_106870736.1">
    <property type="nucleotide sequence ID" value="NZ_CP053841.1"/>
</dbReference>
<keyword evidence="5" id="KW-0175">Coiled coil</keyword>
<dbReference type="OrthoDB" id="952521at2"/>
<keyword evidence="9" id="KW-1185">Reference proteome</keyword>
<evidence type="ECO:0000256" key="3">
    <source>
        <dbReference type="ARBA" id="ARBA00022989"/>
    </source>
</evidence>
<evidence type="ECO:0000256" key="4">
    <source>
        <dbReference type="ARBA" id="ARBA00023136"/>
    </source>
</evidence>
<feature type="domain" description="NarX-like N-terminal" evidence="7">
    <location>
        <begin position="35"/>
        <end position="124"/>
    </location>
</feature>
<dbReference type="Proteomes" id="UP000240535">
    <property type="component" value="Unassembled WGS sequence"/>
</dbReference>
<feature type="transmembrane region" description="Helical" evidence="6">
    <location>
        <begin position="291"/>
        <end position="310"/>
    </location>
</feature>
<evidence type="ECO:0000256" key="5">
    <source>
        <dbReference type="SAM" id="Coils"/>
    </source>
</evidence>
<keyword evidence="2 6" id="KW-0812">Transmembrane</keyword>
<proteinExistence type="predicted"/>
<accession>A0A2P8R0X8</accession>
<comment type="caution">
    <text evidence="8">The sequence shown here is derived from an EMBL/GenBank/DDBJ whole genome shotgun (WGS) entry which is preliminary data.</text>
</comment>
<feature type="transmembrane region" description="Helical" evidence="6">
    <location>
        <begin position="12"/>
        <end position="34"/>
    </location>
</feature>
<protein>
    <recommendedName>
        <fullName evidence="7">NarX-like N-terminal domain-containing protein</fullName>
    </recommendedName>
</protein>
<gene>
    <name evidence="8" type="ORF">CQ405_03615</name>
</gene>
<evidence type="ECO:0000259" key="7">
    <source>
        <dbReference type="Pfam" id="PF13675"/>
    </source>
</evidence>
<keyword evidence="3 6" id="KW-1133">Transmembrane helix</keyword>
<sequence>MVKINSIKTRLNIIGGLFTILVIVLIASGFSMAYRSEQDSYIVNISGKQRMLTQKISKEMFFLHFKDIYDFRNINSALEEFESNLESLTIITKKDSILRSYDNKRLEDKLDEVKNKWIPFKKEILSAIEIIRHIKNDTKILNIKTEQLLNRSDEIVEIMEKEKFSPYYINVSGRQRMLTQRMGMFVKRYLKDGDKQNYALFLEAKKLYDETISSFFNDENIKKDKTLYLYVSNNYNYWQEYKSYIENLIKFESKINNSIEYIYQNNITLLNTMDEVVSLYAKENEAKNKTFVISLYIISILSILGAFYAYSLARQINLGMQEFIEKSKMLSSNVESSSAILNPRDDELKKVSENLKDYMEKVNKAMVDSSNTILKVENIADELEEIVQGIGKALENLDIEESKKNRLRKKISAVEDLAIESTENLIYISKMLTKFQKNLTDVSNEHEEKDN</sequence>
<reference evidence="9" key="1">
    <citation type="submission" date="2017-10" db="EMBL/GenBank/DDBJ databases">
        <title>Campylobacter species from seals.</title>
        <authorList>
            <person name="Gilbert M.J."/>
            <person name="Zomer A.L."/>
            <person name="Timmerman A.J."/>
            <person name="Duim B."/>
            <person name="Wagenaar J.A."/>
        </authorList>
    </citation>
    <scope>NUCLEOTIDE SEQUENCE [LARGE SCALE GENOMIC DNA]</scope>
    <source>
        <strain evidence="9">17S00004-5</strain>
    </source>
</reference>